<feature type="compositionally biased region" description="Basic residues" evidence="1">
    <location>
        <begin position="23"/>
        <end position="43"/>
    </location>
</feature>
<gene>
    <name evidence="2" type="ORF">MELLADRAFT_101211</name>
</gene>
<evidence type="ECO:0000313" key="2">
    <source>
        <dbReference type="EMBL" id="EGG12712.1"/>
    </source>
</evidence>
<feature type="region of interest" description="Disordered" evidence="1">
    <location>
        <begin position="174"/>
        <end position="201"/>
    </location>
</feature>
<accession>F4R3Z9</accession>
<keyword evidence="3" id="KW-1185">Reference proteome</keyword>
<dbReference type="EMBL" id="GL883090">
    <property type="protein sequence ID" value="EGG12712.1"/>
    <property type="molecule type" value="Genomic_DNA"/>
</dbReference>
<dbReference type="KEGG" id="mlr:MELLADRAFT_101211"/>
<reference evidence="3" key="1">
    <citation type="journal article" date="2011" name="Proc. Natl. Acad. Sci. U.S.A.">
        <title>Obligate biotrophy features unraveled by the genomic analysis of rust fungi.</title>
        <authorList>
            <person name="Duplessis S."/>
            <person name="Cuomo C.A."/>
            <person name="Lin Y.-C."/>
            <person name="Aerts A."/>
            <person name="Tisserant E."/>
            <person name="Veneault-Fourrey C."/>
            <person name="Joly D.L."/>
            <person name="Hacquard S."/>
            <person name="Amselem J."/>
            <person name="Cantarel B.L."/>
            <person name="Chiu R."/>
            <person name="Coutinho P.M."/>
            <person name="Feau N."/>
            <person name="Field M."/>
            <person name="Frey P."/>
            <person name="Gelhaye E."/>
            <person name="Goldberg J."/>
            <person name="Grabherr M.G."/>
            <person name="Kodira C.D."/>
            <person name="Kohler A."/>
            <person name="Kuees U."/>
            <person name="Lindquist E.A."/>
            <person name="Lucas S.M."/>
            <person name="Mago R."/>
            <person name="Mauceli E."/>
            <person name="Morin E."/>
            <person name="Murat C."/>
            <person name="Pangilinan J.L."/>
            <person name="Park R."/>
            <person name="Pearson M."/>
            <person name="Quesneville H."/>
            <person name="Rouhier N."/>
            <person name="Sakthikumar S."/>
            <person name="Salamov A.A."/>
            <person name="Schmutz J."/>
            <person name="Selles B."/>
            <person name="Shapiro H."/>
            <person name="Tanguay P."/>
            <person name="Tuskan G.A."/>
            <person name="Henrissat B."/>
            <person name="Van de Peer Y."/>
            <person name="Rouze P."/>
            <person name="Ellis J.G."/>
            <person name="Dodds P.N."/>
            <person name="Schein J.E."/>
            <person name="Zhong S."/>
            <person name="Hamelin R.C."/>
            <person name="Grigoriev I.V."/>
            <person name="Szabo L.J."/>
            <person name="Martin F."/>
        </authorList>
    </citation>
    <scope>NUCLEOTIDE SEQUENCE [LARGE SCALE GENOMIC DNA]</scope>
    <source>
        <strain evidence="3">98AG31 / pathotype 3-4-7</strain>
    </source>
</reference>
<feature type="compositionally biased region" description="Low complexity" evidence="1">
    <location>
        <begin position="51"/>
        <end position="67"/>
    </location>
</feature>
<feature type="region of interest" description="Disordered" evidence="1">
    <location>
        <begin position="23"/>
        <end position="68"/>
    </location>
</feature>
<dbReference type="InParanoid" id="F4R3Z9"/>
<organism evidence="3">
    <name type="scientific">Melampsora larici-populina (strain 98AG31 / pathotype 3-4-7)</name>
    <name type="common">Poplar leaf rust fungus</name>
    <dbReference type="NCBI Taxonomy" id="747676"/>
    <lineage>
        <taxon>Eukaryota</taxon>
        <taxon>Fungi</taxon>
        <taxon>Dikarya</taxon>
        <taxon>Basidiomycota</taxon>
        <taxon>Pucciniomycotina</taxon>
        <taxon>Pucciniomycetes</taxon>
        <taxon>Pucciniales</taxon>
        <taxon>Melampsoraceae</taxon>
        <taxon>Melampsora</taxon>
    </lineage>
</organism>
<dbReference type="AlphaFoldDB" id="F4R3Z9"/>
<dbReference type="VEuPathDB" id="FungiDB:MELLADRAFT_101211"/>
<evidence type="ECO:0000313" key="3">
    <source>
        <dbReference type="Proteomes" id="UP000001072"/>
    </source>
</evidence>
<dbReference type="RefSeq" id="XP_007403650.1">
    <property type="nucleotide sequence ID" value="XM_007403588.1"/>
</dbReference>
<dbReference type="Proteomes" id="UP000001072">
    <property type="component" value="Unassembled WGS sequence"/>
</dbReference>
<evidence type="ECO:0000256" key="1">
    <source>
        <dbReference type="SAM" id="MobiDB-lite"/>
    </source>
</evidence>
<name>F4R3Z9_MELLP</name>
<dbReference type="GeneID" id="18921301"/>
<dbReference type="HOGENOM" id="CLU_1360669_0_0_1"/>
<dbReference type="OrthoDB" id="2514639at2759"/>
<sequence>MEDIWMKLEAVFDSGIIPVPIHSHRRRRPTTHPRYRSIRHHKTMVTTRSASSSKDTPKSTTTTTTTKSTKKKSLYIPSEFKAPLLSPQSWMDLDFIIENLSVREIRTILEVCSITDDYCRKFQQIQIFKDKVLPKVLIVRERYSNDISQVSDEELIESFLSIEPLVGEKRRFEEDLSDDESIDSNLSSDSRPTKKLKVSKY</sequence>
<protein>
    <submittedName>
        <fullName evidence="2">Uncharacterized protein</fullName>
    </submittedName>
</protein>
<proteinExistence type="predicted"/>